<evidence type="ECO:0000259" key="2">
    <source>
        <dbReference type="Pfam" id="PF13460"/>
    </source>
</evidence>
<proteinExistence type="predicted"/>
<evidence type="ECO:0000256" key="1">
    <source>
        <dbReference type="ARBA" id="ARBA00022857"/>
    </source>
</evidence>
<dbReference type="Gene3D" id="3.40.50.720">
    <property type="entry name" value="NAD(P)-binding Rossmann-like Domain"/>
    <property type="match status" value="1"/>
</dbReference>
<dbReference type="InterPro" id="IPR036291">
    <property type="entry name" value="NAD(P)-bd_dom_sf"/>
</dbReference>
<evidence type="ECO:0000313" key="3">
    <source>
        <dbReference type="EMBL" id="MBD8024916.1"/>
    </source>
</evidence>
<sequence>MAKIVVIGGSGLIGAKVVSKLTEHGHEALSASPQSGVDTLTGEGLADALQGADVVVDVSNSPSFAPDDVMSFFTTSTRNIVAGAREAGVGHYVALTVVGTDRPNTIAYFAAKAAQEELIRASGIPYTLVHATQFFEFIGGIAAVSANGDALRLPGNLVQPIAAEDVATAVARTAVGAPLNADVEIAGPEIMGLDEMVRRGLAFRKDLREVVTDPEAEYFGARMQERTLMPVDGVQVFATTLDEWLPANPPRS</sequence>
<dbReference type="InterPro" id="IPR016040">
    <property type="entry name" value="NAD(P)-bd_dom"/>
</dbReference>
<organism evidence="3 4">
    <name type="scientific">Microbacterium gallinarum</name>
    <dbReference type="NCBI Taxonomy" id="2762209"/>
    <lineage>
        <taxon>Bacteria</taxon>
        <taxon>Bacillati</taxon>
        <taxon>Actinomycetota</taxon>
        <taxon>Actinomycetes</taxon>
        <taxon>Micrococcales</taxon>
        <taxon>Microbacteriaceae</taxon>
        <taxon>Microbacterium</taxon>
    </lineage>
</organism>
<keyword evidence="4" id="KW-1185">Reference proteome</keyword>
<reference evidence="3 4" key="1">
    <citation type="submission" date="2020-08" db="EMBL/GenBank/DDBJ databases">
        <title>A Genomic Blueprint of the Chicken Gut Microbiome.</title>
        <authorList>
            <person name="Gilroy R."/>
            <person name="Ravi A."/>
            <person name="Getino M."/>
            <person name="Pursley I."/>
            <person name="Horton D.L."/>
            <person name="Alikhan N.-F."/>
            <person name="Baker D."/>
            <person name="Gharbi K."/>
            <person name="Hall N."/>
            <person name="Watson M."/>
            <person name="Adriaenssens E.M."/>
            <person name="Foster-Nyarko E."/>
            <person name="Jarju S."/>
            <person name="Secka A."/>
            <person name="Antonio M."/>
            <person name="Oren A."/>
            <person name="Chaudhuri R."/>
            <person name="La Ragione R.M."/>
            <person name="Hildebrand F."/>
            <person name="Pallen M.J."/>
        </authorList>
    </citation>
    <scope>NUCLEOTIDE SEQUENCE [LARGE SCALE GENOMIC DNA]</scope>
    <source>
        <strain evidence="3 4">Sa1CUA4</strain>
    </source>
</reference>
<dbReference type="RefSeq" id="WP_191767253.1">
    <property type="nucleotide sequence ID" value="NZ_JACSPM010000007.1"/>
</dbReference>
<dbReference type="PANTHER" id="PTHR42748:SF3">
    <property type="entry name" value="BLL4366 PROTEIN"/>
    <property type="match status" value="1"/>
</dbReference>
<keyword evidence="1" id="KW-0521">NADP</keyword>
<accession>A0ABR8X6G8</accession>
<feature type="domain" description="NAD(P)-binding" evidence="2">
    <location>
        <begin position="8"/>
        <end position="171"/>
    </location>
</feature>
<dbReference type="InterPro" id="IPR051164">
    <property type="entry name" value="NmrA-like_oxidored"/>
</dbReference>
<dbReference type="Proteomes" id="UP000602532">
    <property type="component" value="Unassembled WGS sequence"/>
</dbReference>
<protein>
    <submittedName>
        <fullName evidence="3">NAD(P)H-binding protein</fullName>
    </submittedName>
</protein>
<dbReference type="PANTHER" id="PTHR42748">
    <property type="entry name" value="NITROGEN METABOLITE REPRESSION PROTEIN NMRA FAMILY MEMBER"/>
    <property type="match status" value="1"/>
</dbReference>
<comment type="caution">
    <text evidence="3">The sequence shown here is derived from an EMBL/GenBank/DDBJ whole genome shotgun (WGS) entry which is preliminary data.</text>
</comment>
<dbReference type="EMBL" id="JACSPM010000007">
    <property type="protein sequence ID" value="MBD8024916.1"/>
    <property type="molecule type" value="Genomic_DNA"/>
</dbReference>
<evidence type="ECO:0000313" key="4">
    <source>
        <dbReference type="Proteomes" id="UP000602532"/>
    </source>
</evidence>
<name>A0ABR8X6G8_9MICO</name>
<dbReference type="Pfam" id="PF13460">
    <property type="entry name" value="NAD_binding_10"/>
    <property type="match status" value="1"/>
</dbReference>
<dbReference type="SUPFAM" id="SSF51735">
    <property type="entry name" value="NAD(P)-binding Rossmann-fold domains"/>
    <property type="match status" value="1"/>
</dbReference>
<gene>
    <name evidence="3" type="ORF">H9622_15130</name>
</gene>